<proteinExistence type="predicted"/>
<dbReference type="PROSITE" id="PS01081">
    <property type="entry name" value="HTH_TETR_1"/>
    <property type="match status" value="1"/>
</dbReference>
<dbReference type="AlphaFoldDB" id="Q2SA88"/>
<feature type="domain" description="HTH tetR-type" evidence="3">
    <location>
        <begin position="9"/>
        <end position="69"/>
    </location>
</feature>
<dbReference type="SUPFAM" id="SSF46689">
    <property type="entry name" value="Homeodomain-like"/>
    <property type="match status" value="1"/>
</dbReference>
<dbReference type="InterPro" id="IPR009057">
    <property type="entry name" value="Homeodomain-like_sf"/>
</dbReference>
<dbReference type="KEGG" id="hch:HCH_05785"/>
<dbReference type="RefSeq" id="WP_011399495.1">
    <property type="nucleotide sequence ID" value="NC_007645.1"/>
</dbReference>
<keyword evidence="5" id="KW-1185">Reference proteome</keyword>
<dbReference type="Gene3D" id="1.10.357.10">
    <property type="entry name" value="Tetracycline Repressor, domain 2"/>
    <property type="match status" value="1"/>
</dbReference>
<reference evidence="4 5" key="1">
    <citation type="journal article" date="2005" name="Nucleic Acids Res.">
        <title>Genomic blueprint of Hahella chejuensis, a marine microbe producing an algicidal agent.</title>
        <authorList>
            <person name="Jeong H."/>
            <person name="Yim J.H."/>
            <person name="Lee C."/>
            <person name="Choi S.-H."/>
            <person name="Park Y.K."/>
            <person name="Yoon S.H."/>
            <person name="Hur C.-G."/>
            <person name="Kang H.-Y."/>
            <person name="Kim D."/>
            <person name="Lee H.H."/>
            <person name="Park K.H."/>
            <person name="Park S.-H."/>
            <person name="Park H.-S."/>
            <person name="Lee H.K."/>
            <person name="Oh T.K."/>
            <person name="Kim J.F."/>
        </authorList>
    </citation>
    <scope>NUCLEOTIDE SEQUENCE [LARGE SCALE GENOMIC DNA]</scope>
    <source>
        <strain evidence="4 5">KCTC 2396</strain>
    </source>
</reference>
<dbReference type="OrthoDB" id="116240at2"/>
<dbReference type="eggNOG" id="COG1309">
    <property type="taxonomic scope" value="Bacteria"/>
</dbReference>
<dbReference type="PANTHER" id="PTHR43479">
    <property type="entry name" value="ACREF/ENVCD OPERON REPRESSOR-RELATED"/>
    <property type="match status" value="1"/>
</dbReference>
<name>Q2SA88_HAHCH</name>
<gene>
    <name evidence="4" type="ordered locus">HCH_05785</name>
</gene>
<protein>
    <submittedName>
        <fullName evidence="4">Transcriptional regulator</fullName>
    </submittedName>
</protein>
<organism evidence="4 5">
    <name type="scientific">Hahella chejuensis (strain KCTC 2396)</name>
    <dbReference type="NCBI Taxonomy" id="349521"/>
    <lineage>
        <taxon>Bacteria</taxon>
        <taxon>Pseudomonadati</taxon>
        <taxon>Pseudomonadota</taxon>
        <taxon>Gammaproteobacteria</taxon>
        <taxon>Oceanospirillales</taxon>
        <taxon>Hahellaceae</taxon>
        <taxon>Hahella</taxon>
    </lineage>
</organism>
<dbReference type="PANTHER" id="PTHR43479:SF11">
    <property type="entry name" value="ACREF_ENVCD OPERON REPRESSOR-RELATED"/>
    <property type="match status" value="1"/>
</dbReference>
<dbReference type="InterPro" id="IPR036271">
    <property type="entry name" value="Tet_transcr_reg_TetR-rel_C_sf"/>
</dbReference>
<dbReference type="GO" id="GO:0003677">
    <property type="term" value="F:DNA binding"/>
    <property type="evidence" value="ECO:0007669"/>
    <property type="project" value="UniProtKB-UniRule"/>
</dbReference>
<dbReference type="STRING" id="349521.HCH_05785"/>
<feature type="DNA-binding region" description="H-T-H motif" evidence="2">
    <location>
        <begin position="32"/>
        <end position="51"/>
    </location>
</feature>
<dbReference type="HOGENOM" id="CLU_069356_12_9_6"/>
<evidence type="ECO:0000313" key="5">
    <source>
        <dbReference type="Proteomes" id="UP000000238"/>
    </source>
</evidence>
<dbReference type="SUPFAM" id="SSF48498">
    <property type="entry name" value="Tetracyclin repressor-like, C-terminal domain"/>
    <property type="match status" value="1"/>
</dbReference>
<sequence length="197" mass="22388">MKNSSTRSKSRRDDILNAALKCFTQHGIAATTIDMIRAESGASVGSVYHHFGSKEAIAAALYMLGMEDHFAQLKDALAECKTAEAGVKSVVRVYIEWITQNPEWARYIFSSRGEALSEEQQQKLKQDNKRHFTYLKDWFTPYLENGEIRALPFDLYHSLLIGPAQDYARHWLAGRVKKPPTHYVDIFCDSAWSSLTP</sequence>
<evidence type="ECO:0000256" key="1">
    <source>
        <dbReference type="ARBA" id="ARBA00023125"/>
    </source>
</evidence>
<dbReference type="InterPro" id="IPR023772">
    <property type="entry name" value="DNA-bd_HTH_TetR-type_CS"/>
</dbReference>
<dbReference type="InterPro" id="IPR050624">
    <property type="entry name" value="HTH-type_Tx_Regulator"/>
</dbReference>
<evidence type="ECO:0000256" key="2">
    <source>
        <dbReference type="PROSITE-ProRule" id="PRU00335"/>
    </source>
</evidence>
<keyword evidence="1 2" id="KW-0238">DNA-binding</keyword>
<dbReference type="PROSITE" id="PS50977">
    <property type="entry name" value="HTH_TETR_2"/>
    <property type="match status" value="1"/>
</dbReference>
<dbReference type="Pfam" id="PF00440">
    <property type="entry name" value="TetR_N"/>
    <property type="match status" value="1"/>
</dbReference>
<dbReference type="PRINTS" id="PR00455">
    <property type="entry name" value="HTHTETR"/>
</dbReference>
<dbReference type="InterPro" id="IPR001647">
    <property type="entry name" value="HTH_TetR"/>
</dbReference>
<dbReference type="Proteomes" id="UP000000238">
    <property type="component" value="Chromosome"/>
</dbReference>
<evidence type="ECO:0000313" key="4">
    <source>
        <dbReference type="EMBL" id="ABC32436.1"/>
    </source>
</evidence>
<evidence type="ECO:0000259" key="3">
    <source>
        <dbReference type="PROSITE" id="PS50977"/>
    </source>
</evidence>
<dbReference type="EMBL" id="CP000155">
    <property type="protein sequence ID" value="ABC32436.1"/>
    <property type="molecule type" value="Genomic_DNA"/>
</dbReference>
<accession>Q2SA88</accession>